<dbReference type="AlphaFoldDB" id="A0A6I3T540"/>
<feature type="domain" description="VWFA" evidence="1">
    <location>
        <begin position="69"/>
        <end position="144"/>
    </location>
</feature>
<gene>
    <name evidence="2" type="ORF">GM672_27900</name>
</gene>
<dbReference type="Pfam" id="PF13519">
    <property type="entry name" value="VWA_2"/>
    <property type="match status" value="1"/>
</dbReference>
<dbReference type="RefSeq" id="WP_155473708.1">
    <property type="nucleotide sequence ID" value="NZ_WNKZ01000260.1"/>
</dbReference>
<feature type="non-terminal residue" evidence="2">
    <location>
        <position position="144"/>
    </location>
</feature>
<dbReference type="InterPro" id="IPR052989">
    <property type="entry name" value="Mg-chelatase_DI-like"/>
</dbReference>
<evidence type="ECO:0000313" key="3">
    <source>
        <dbReference type="Proteomes" id="UP000430634"/>
    </source>
</evidence>
<dbReference type="PANTHER" id="PTHR35023:SF1">
    <property type="entry name" value="MG-PROTOPORPHYRIN IX CHELATASE"/>
    <property type="match status" value="1"/>
</dbReference>
<dbReference type="PROSITE" id="PS50234">
    <property type="entry name" value="VWFA"/>
    <property type="match status" value="1"/>
</dbReference>
<dbReference type="SUPFAM" id="SSF53300">
    <property type="entry name" value="vWA-like"/>
    <property type="match status" value="1"/>
</dbReference>
<dbReference type="Proteomes" id="UP000430634">
    <property type="component" value="Unassembled WGS sequence"/>
</dbReference>
<dbReference type="OrthoDB" id="5793213at2"/>
<comment type="caution">
    <text evidence="2">The sequence shown here is derived from an EMBL/GenBank/DDBJ whole genome shotgun (WGS) entry which is preliminary data.</text>
</comment>
<protein>
    <submittedName>
        <fullName evidence="2">VWA domain-containing protein</fullName>
    </submittedName>
</protein>
<accession>A0A6I3T540</accession>
<evidence type="ECO:0000313" key="2">
    <source>
        <dbReference type="EMBL" id="MTV56533.1"/>
    </source>
</evidence>
<dbReference type="PANTHER" id="PTHR35023">
    <property type="entry name" value="CHELATASE-RELATED"/>
    <property type="match status" value="1"/>
</dbReference>
<reference evidence="2 3" key="1">
    <citation type="submission" date="2019-11" db="EMBL/GenBank/DDBJ databases">
        <title>Type strains purchased from KCTC, JCM and DSMZ.</title>
        <authorList>
            <person name="Lu H."/>
        </authorList>
    </citation>
    <scope>NUCLEOTIDE SEQUENCE [LARGE SCALE GENOMIC DNA]</scope>
    <source>
        <strain evidence="2 3">KCTC 52429</strain>
    </source>
</reference>
<name>A0A6I3T540_9BURK</name>
<dbReference type="InterPro" id="IPR036465">
    <property type="entry name" value="vWFA_dom_sf"/>
</dbReference>
<organism evidence="2 3">
    <name type="scientific">Pseudoduganella buxea</name>
    <dbReference type="NCBI Taxonomy" id="1949069"/>
    <lineage>
        <taxon>Bacteria</taxon>
        <taxon>Pseudomonadati</taxon>
        <taxon>Pseudomonadota</taxon>
        <taxon>Betaproteobacteria</taxon>
        <taxon>Burkholderiales</taxon>
        <taxon>Oxalobacteraceae</taxon>
        <taxon>Telluria group</taxon>
        <taxon>Pseudoduganella</taxon>
    </lineage>
</organism>
<dbReference type="InterPro" id="IPR002035">
    <property type="entry name" value="VWF_A"/>
</dbReference>
<dbReference type="Gene3D" id="3.40.50.410">
    <property type="entry name" value="von Willebrand factor, type A domain"/>
    <property type="match status" value="1"/>
</dbReference>
<feature type="non-terminal residue" evidence="2">
    <location>
        <position position="1"/>
    </location>
</feature>
<dbReference type="EMBL" id="WNKZ01000260">
    <property type="protein sequence ID" value="MTV56533.1"/>
    <property type="molecule type" value="Genomic_DNA"/>
</dbReference>
<proteinExistence type="predicted"/>
<evidence type="ECO:0000259" key="1">
    <source>
        <dbReference type="PROSITE" id="PS50234"/>
    </source>
</evidence>
<sequence>LRNAVANAARGQALRAVPDREATSIAIGATLRSAALRQPAGGDGIPHGTLQVTRADLHRPVRVGTNANLILFVVDASGSMAAQRRMEALKGAVLDLLTDAYQRRDEVAVVAFRGEGAELLLAPTRSVERAEAALRELPTGGRTP</sequence>